<dbReference type="EMBL" id="LAZR01028097">
    <property type="protein sequence ID" value="KKL63637.1"/>
    <property type="molecule type" value="Genomic_DNA"/>
</dbReference>
<protein>
    <submittedName>
        <fullName evidence="1">Uncharacterized protein</fullName>
    </submittedName>
</protein>
<proteinExistence type="predicted"/>
<gene>
    <name evidence="1" type="ORF">LCGC14_2173120</name>
</gene>
<name>A0A0F9GK99_9ZZZZ</name>
<evidence type="ECO:0000313" key="1">
    <source>
        <dbReference type="EMBL" id="KKL63637.1"/>
    </source>
</evidence>
<organism evidence="1">
    <name type="scientific">marine sediment metagenome</name>
    <dbReference type="NCBI Taxonomy" id="412755"/>
    <lineage>
        <taxon>unclassified sequences</taxon>
        <taxon>metagenomes</taxon>
        <taxon>ecological metagenomes</taxon>
    </lineage>
</organism>
<reference evidence="1" key="1">
    <citation type="journal article" date="2015" name="Nature">
        <title>Complex archaea that bridge the gap between prokaryotes and eukaryotes.</title>
        <authorList>
            <person name="Spang A."/>
            <person name="Saw J.H."/>
            <person name="Jorgensen S.L."/>
            <person name="Zaremba-Niedzwiedzka K."/>
            <person name="Martijn J."/>
            <person name="Lind A.E."/>
            <person name="van Eijk R."/>
            <person name="Schleper C."/>
            <person name="Guy L."/>
            <person name="Ettema T.J."/>
        </authorList>
    </citation>
    <scope>NUCLEOTIDE SEQUENCE</scope>
</reference>
<comment type="caution">
    <text evidence="1">The sequence shown here is derived from an EMBL/GenBank/DDBJ whole genome shotgun (WGS) entry which is preliminary data.</text>
</comment>
<dbReference type="AlphaFoldDB" id="A0A0F9GK99"/>
<sequence>MNAVIIKVSLPILEKMLCLNKINLRITRVRQTWDDELVQQMELMLEGDSLDECDESRRIPIGVLEIKTENNQIVSSKVIK</sequence>
<accession>A0A0F9GK99</accession>